<gene>
    <name evidence="1" type="ORF">FEE40_10540</name>
</gene>
<organism evidence="1 2">
    <name type="scientific">Ligilactobacillus murinus</name>
    <dbReference type="NCBI Taxonomy" id="1622"/>
    <lineage>
        <taxon>Bacteria</taxon>
        <taxon>Bacillati</taxon>
        <taxon>Bacillota</taxon>
        <taxon>Bacilli</taxon>
        <taxon>Lactobacillales</taxon>
        <taxon>Lactobacillaceae</taxon>
        <taxon>Ligilactobacillus</taxon>
    </lineage>
</organism>
<proteinExistence type="predicted"/>
<dbReference type="AlphaFoldDB" id="A0AAE6WJM4"/>
<evidence type="ECO:0000313" key="2">
    <source>
        <dbReference type="Proteomes" id="UP000463931"/>
    </source>
</evidence>
<protein>
    <submittedName>
        <fullName evidence="1">Uncharacterized protein</fullName>
    </submittedName>
</protein>
<evidence type="ECO:0000313" key="1">
    <source>
        <dbReference type="EMBL" id="QIA90557.1"/>
    </source>
</evidence>
<reference evidence="1 2" key="1">
    <citation type="journal article" date="2019" name="Nat. Med.">
        <title>Preventing dysbiosis of the neonatal mouse intestinal microbiome protects against late-onset sepsis.</title>
        <authorList>
            <person name="Singer J.R."/>
            <person name="Blosser E.G."/>
            <person name="Zindl C.L."/>
            <person name="Silberger D.J."/>
            <person name="Conlan S."/>
            <person name="Laufer V.A."/>
            <person name="DiToro D."/>
            <person name="Deming C."/>
            <person name="Kumar R."/>
            <person name="Morrow C.D."/>
            <person name="Segre J.A."/>
            <person name="Gray M.J."/>
            <person name="Randolph D.A."/>
            <person name="Weaver C.T."/>
        </authorList>
    </citation>
    <scope>NUCLEOTIDE SEQUENCE [LARGE SCALE GENOMIC DNA]</scope>
    <source>
        <strain evidence="1 2">V10</strain>
    </source>
</reference>
<dbReference type="EMBL" id="CP040852">
    <property type="protein sequence ID" value="QIA90557.1"/>
    <property type="molecule type" value="Genomic_DNA"/>
</dbReference>
<dbReference type="Proteomes" id="UP000463931">
    <property type="component" value="Chromosome"/>
</dbReference>
<dbReference type="RefSeq" id="WP_163587152.1">
    <property type="nucleotide sequence ID" value="NZ_CP040852.1"/>
</dbReference>
<accession>A0AAE6WJM4</accession>
<sequence length="70" mass="8004">MLNNFLGKNVRIIDDDNMEWRGYVRSIETPEDSDDGQWWLDIVNVNKPGFETGLSISESEIKEISEADNG</sequence>
<name>A0AAE6WJM4_9LACO</name>